<accession>A0A5B7G1J9</accession>
<dbReference type="EMBL" id="VSRR010009444">
    <property type="protein sequence ID" value="MPC50344.1"/>
    <property type="molecule type" value="Genomic_DNA"/>
</dbReference>
<reference evidence="2 3" key="1">
    <citation type="submission" date="2019-05" db="EMBL/GenBank/DDBJ databases">
        <title>Another draft genome of Portunus trituberculatus and its Hox gene families provides insights of decapod evolution.</title>
        <authorList>
            <person name="Jeong J.-H."/>
            <person name="Song I."/>
            <person name="Kim S."/>
            <person name="Choi T."/>
            <person name="Kim D."/>
            <person name="Ryu S."/>
            <person name="Kim W."/>
        </authorList>
    </citation>
    <scope>NUCLEOTIDE SEQUENCE [LARGE SCALE GENOMIC DNA]</scope>
    <source>
        <tissue evidence="2">Muscle</tissue>
    </source>
</reference>
<feature type="region of interest" description="Disordered" evidence="1">
    <location>
        <begin position="46"/>
        <end position="65"/>
    </location>
</feature>
<comment type="caution">
    <text evidence="2">The sequence shown here is derived from an EMBL/GenBank/DDBJ whole genome shotgun (WGS) entry which is preliminary data.</text>
</comment>
<keyword evidence="3" id="KW-1185">Reference proteome</keyword>
<evidence type="ECO:0000256" key="1">
    <source>
        <dbReference type="SAM" id="MobiDB-lite"/>
    </source>
</evidence>
<feature type="compositionally biased region" description="Basic and acidic residues" evidence="1">
    <location>
        <begin position="56"/>
        <end position="65"/>
    </location>
</feature>
<evidence type="ECO:0000313" key="2">
    <source>
        <dbReference type="EMBL" id="MPC50344.1"/>
    </source>
</evidence>
<dbReference type="Proteomes" id="UP000324222">
    <property type="component" value="Unassembled WGS sequence"/>
</dbReference>
<protein>
    <submittedName>
        <fullName evidence="2">Uncharacterized protein</fullName>
    </submittedName>
</protein>
<feature type="compositionally biased region" description="Acidic residues" evidence="1">
    <location>
        <begin position="46"/>
        <end position="55"/>
    </location>
</feature>
<dbReference type="AlphaFoldDB" id="A0A5B7G1J9"/>
<evidence type="ECO:0000313" key="3">
    <source>
        <dbReference type="Proteomes" id="UP000324222"/>
    </source>
</evidence>
<name>A0A5B7G1J9_PORTR</name>
<sequence length="65" mass="7494">MHDVEGEGWDALLVVMVVVEVRIVCACGGMRNTFGRRSSSLILKEEEVEVEEEENEKEKKEEEKR</sequence>
<gene>
    <name evidence="2" type="ORF">E2C01_044172</name>
</gene>
<proteinExistence type="predicted"/>
<organism evidence="2 3">
    <name type="scientific">Portunus trituberculatus</name>
    <name type="common">Swimming crab</name>
    <name type="synonym">Neptunus trituberculatus</name>
    <dbReference type="NCBI Taxonomy" id="210409"/>
    <lineage>
        <taxon>Eukaryota</taxon>
        <taxon>Metazoa</taxon>
        <taxon>Ecdysozoa</taxon>
        <taxon>Arthropoda</taxon>
        <taxon>Crustacea</taxon>
        <taxon>Multicrustacea</taxon>
        <taxon>Malacostraca</taxon>
        <taxon>Eumalacostraca</taxon>
        <taxon>Eucarida</taxon>
        <taxon>Decapoda</taxon>
        <taxon>Pleocyemata</taxon>
        <taxon>Brachyura</taxon>
        <taxon>Eubrachyura</taxon>
        <taxon>Portunoidea</taxon>
        <taxon>Portunidae</taxon>
        <taxon>Portuninae</taxon>
        <taxon>Portunus</taxon>
    </lineage>
</organism>